<dbReference type="GO" id="GO:0016746">
    <property type="term" value="F:acyltransferase activity"/>
    <property type="evidence" value="ECO:0007669"/>
    <property type="project" value="UniProtKB-KW"/>
</dbReference>
<dbReference type="EMBL" id="BAEO01000056">
    <property type="protein sequence ID" value="GAC20895.1"/>
    <property type="molecule type" value="Genomic_DNA"/>
</dbReference>
<dbReference type="PANTHER" id="PTHR30068:SF3">
    <property type="entry name" value="PHOSPHOLIPID_GLYCEROL ACYLTRANSFERASE DOMAIN-CONTAINING PROTEIN"/>
    <property type="match status" value="1"/>
</dbReference>
<evidence type="ECO:0000313" key="3">
    <source>
        <dbReference type="Proteomes" id="UP000006327"/>
    </source>
</evidence>
<dbReference type="RefSeq" id="WP_007623300.1">
    <property type="nucleotide sequence ID" value="NZ_BAEO01000056.1"/>
</dbReference>
<evidence type="ECO:0000313" key="2">
    <source>
        <dbReference type="EMBL" id="GAC20895.1"/>
    </source>
</evidence>
<protein>
    <submittedName>
        <fullName evidence="2">Acyltransferase domain protein</fullName>
    </submittedName>
</protein>
<accession>K6ZBU7</accession>
<keyword evidence="3" id="KW-1185">Reference proteome</keyword>
<dbReference type="Pfam" id="PF01553">
    <property type="entry name" value="Acyltransferase"/>
    <property type="match status" value="1"/>
</dbReference>
<reference evidence="2 3" key="1">
    <citation type="journal article" date="2017" name="Antonie Van Leeuwenhoek">
        <title>Rhizobium rhizosphaerae sp. nov., a novel species isolated from rice rhizosphere.</title>
        <authorList>
            <person name="Zhao J.J."/>
            <person name="Zhang J."/>
            <person name="Zhang R.J."/>
            <person name="Zhang C.W."/>
            <person name="Yin H.Q."/>
            <person name="Zhang X.X."/>
        </authorList>
    </citation>
    <scope>NUCLEOTIDE SEQUENCE [LARGE SCALE GENOMIC DNA]</scope>
    <source>
        <strain evidence="2 3">BSs20135</strain>
    </source>
</reference>
<keyword evidence="2" id="KW-0012">Acyltransferase</keyword>
<dbReference type="eggNOG" id="COG0204">
    <property type="taxonomic scope" value="Bacteria"/>
</dbReference>
<sequence length="379" mass="43105">MPTKFDSIRPFDDADLSVVLPKLFNNKEFINSIVAFKFSAWPRFMRPALGFVTRHFIIKQISKITTLRSFQHLVEPYMERMISTTTESFTVSGLDKLDLSQACLFMSNHRDIALDPAFVNWALHVNGQDTVRIAVGDNLLKKEWVADLIRLNKCFIVKRSASDRREKLAAAKLLSEYIEFTLNTEQQHIWIAQREGRAKDGNDITNPAILSMLALNKSKDVEFSEYIRNLRIVPVSISYEFDPCDINKAKELQQVEREGSYDKPDNEDVRSIVNGITGQKGRVHIHFGEVLAAEFSNAKEVAAHIDQEILQGYNCFSTGPVAAEMLSSDNNRIATEGLETDAYTKAATDYLQARLVNLSKAEQNKFLNMYACAHLRKMR</sequence>
<dbReference type="SUPFAM" id="SSF69593">
    <property type="entry name" value="Glycerol-3-phosphate (1)-acyltransferase"/>
    <property type="match status" value="1"/>
</dbReference>
<dbReference type="Proteomes" id="UP000006327">
    <property type="component" value="Unassembled WGS sequence"/>
</dbReference>
<dbReference type="STRING" id="493475.GARC_3943"/>
<dbReference type="GO" id="GO:0019698">
    <property type="term" value="P:D-galacturonate catabolic process"/>
    <property type="evidence" value="ECO:0007669"/>
    <property type="project" value="TreeGrafter"/>
</dbReference>
<dbReference type="GO" id="GO:0042840">
    <property type="term" value="P:D-glucuronate catabolic process"/>
    <property type="evidence" value="ECO:0007669"/>
    <property type="project" value="TreeGrafter"/>
</dbReference>
<dbReference type="InterPro" id="IPR002123">
    <property type="entry name" value="Plipid/glycerol_acylTrfase"/>
</dbReference>
<evidence type="ECO:0000259" key="1">
    <source>
        <dbReference type="Pfam" id="PF01553"/>
    </source>
</evidence>
<keyword evidence="2" id="KW-0808">Transferase</keyword>
<dbReference type="PANTHER" id="PTHR30068">
    <property type="entry name" value="URONATE ISOMERASE"/>
    <property type="match status" value="1"/>
</dbReference>
<feature type="domain" description="Phospholipid/glycerol acyltransferase" evidence="1">
    <location>
        <begin position="89"/>
        <end position="192"/>
    </location>
</feature>
<gene>
    <name evidence="2" type="ORF">GARC_3943</name>
</gene>
<dbReference type="OrthoDB" id="1078132at2"/>
<dbReference type="AlphaFoldDB" id="K6ZBU7"/>
<name>K6ZBU7_9ALTE</name>
<comment type="caution">
    <text evidence="2">The sequence shown here is derived from an EMBL/GenBank/DDBJ whole genome shotgun (WGS) entry which is preliminary data.</text>
</comment>
<proteinExistence type="predicted"/>
<organism evidence="2 3">
    <name type="scientific">Paraglaciecola arctica BSs20135</name>
    <dbReference type="NCBI Taxonomy" id="493475"/>
    <lineage>
        <taxon>Bacteria</taxon>
        <taxon>Pseudomonadati</taxon>
        <taxon>Pseudomonadota</taxon>
        <taxon>Gammaproteobacteria</taxon>
        <taxon>Alteromonadales</taxon>
        <taxon>Alteromonadaceae</taxon>
        <taxon>Paraglaciecola</taxon>
    </lineage>
</organism>